<comment type="caution">
    <text evidence="1">The sequence shown here is derived from an EMBL/GenBank/DDBJ whole genome shotgun (WGS) entry which is preliminary data.</text>
</comment>
<organism evidence="1 2">
    <name type="scientific">Durusdinium trenchii</name>
    <dbReference type="NCBI Taxonomy" id="1381693"/>
    <lineage>
        <taxon>Eukaryota</taxon>
        <taxon>Sar</taxon>
        <taxon>Alveolata</taxon>
        <taxon>Dinophyceae</taxon>
        <taxon>Suessiales</taxon>
        <taxon>Symbiodiniaceae</taxon>
        <taxon>Durusdinium</taxon>
    </lineage>
</organism>
<dbReference type="EMBL" id="CAXAMN010022295">
    <property type="protein sequence ID" value="CAK9068108.1"/>
    <property type="molecule type" value="Genomic_DNA"/>
</dbReference>
<evidence type="ECO:0000313" key="1">
    <source>
        <dbReference type="EMBL" id="CAK9068108.1"/>
    </source>
</evidence>
<protein>
    <submittedName>
        <fullName evidence="1">Uncharacterized protein</fullName>
    </submittedName>
</protein>
<keyword evidence="2" id="KW-1185">Reference proteome</keyword>
<proteinExistence type="predicted"/>
<sequence>MSKDGGSQEEFEEYWKWFKEPRQVGEWIERRSHPQVNLLPYWYHSLSDETVFEAPSTEEAKVLEPLEPLELQGPIASLSVPELRSKLQDPEELQRLEFTDALLARRAVWEYETFIPRVLSWHDFQYNTFWFFIKERGSKDRREEKRGYFGPGADDSKMFAHEGFFMEVAHLASQRLERIHPINLVYLLWTFTRAGVQAHDFFNKAADHFCNGLLPLCTLVWCFSRQRLRHQRLFEKAAVELQRTLRVRSLAPRNFQNTMIAYRWFGRGHHEAVDALPPTLAQWLPRLLDGHDERTPKLRQKPFFTHWDLVGSSTEGPPGVNLSTS</sequence>
<evidence type="ECO:0000313" key="2">
    <source>
        <dbReference type="Proteomes" id="UP001642484"/>
    </source>
</evidence>
<dbReference type="Proteomes" id="UP001642484">
    <property type="component" value="Unassembled WGS sequence"/>
</dbReference>
<gene>
    <name evidence="1" type="ORF">CCMP2556_LOCUS33451</name>
</gene>
<accession>A0ABP0NXG8</accession>
<name>A0ABP0NXG8_9DINO</name>
<reference evidence="1 2" key="1">
    <citation type="submission" date="2024-02" db="EMBL/GenBank/DDBJ databases">
        <authorList>
            <person name="Chen Y."/>
            <person name="Shah S."/>
            <person name="Dougan E. K."/>
            <person name="Thang M."/>
            <person name="Chan C."/>
        </authorList>
    </citation>
    <scope>NUCLEOTIDE SEQUENCE [LARGE SCALE GENOMIC DNA]</scope>
</reference>